<feature type="domain" description="N-acetyltransferase" evidence="3">
    <location>
        <begin position="7"/>
        <end position="164"/>
    </location>
</feature>
<dbReference type="InterPro" id="IPR050832">
    <property type="entry name" value="Bact_Acetyltransf"/>
</dbReference>
<keyword evidence="1" id="KW-0808">Transferase</keyword>
<dbReference type="PANTHER" id="PTHR43877:SF2">
    <property type="entry name" value="AMINOALKYLPHOSPHONATE N-ACETYLTRANSFERASE-RELATED"/>
    <property type="match status" value="1"/>
</dbReference>
<evidence type="ECO:0000256" key="1">
    <source>
        <dbReference type="ARBA" id="ARBA00022679"/>
    </source>
</evidence>
<sequence>MLNTSTIVVRPAQPAEYAAVGELGVEAYRHAGVLVDSYAEVLRDTASRARDADLLVATDGEGRLLGTVTVCRPDSPWAEVSQEGELEFRALAVAPSATGRGVGRRLVDAVLEIARREGRHRVVLSVLDRNTVARRLYERMGFRRLPERDHRPLPDVLLAAYAFDIPTSDH</sequence>
<dbReference type="PROSITE" id="PS51186">
    <property type="entry name" value="GNAT"/>
    <property type="match status" value="1"/>
</dbReference>
<organism evidence="4 5">
    <name type="scientific">Thermasporomyces composti</name>
    <dbReference type="NCBI Taxonomy" id="696763"/>
    <lineage>
        <taxon>Bacteria</taxon>
        <taxon>Bacillati</taxon>
        <taxon>Actinomycetota</taxon>
        <taxon>Actinomycetes</taxon>
        <taxon>Propionibacteriales</taxon>
        <taxon>Nocardioidaceae</taxon>
        <taxon>Thermasporomyces</taxon>
    </lineage>
</organism>
<dbReference type="Gene3D" id="3.40.630.30">
    <property type="match status" value="1"/>
</dbReference>
<dbReference type="CDD" id="cd04301">
    <property type="entry name" value="NAT_SF"/>
    <property type="match status" value="1"/>
</dbReference>
<keyword evidence="4" id="KW-0689">Ribosomal protein</keyword>
<dbReference type="GO" id="GO:0005840">
    <property type="term" value="C:ribosome"/>
    <property type="evidence" value="ECO:0007669"/>
    <property type="project" value="UniProtKB-KW"/>
</dbReference>
<dbReference type="InterPro" id="IPR016181">
    <property type="entry name" value="Acyl_CoA_acyltransferase"/>
</dbReference>
<accession>A0A3D9V3C4</accession>
<reference evidence="4 5" key="1">
    <citation type="submission" date="2018-08" db="EMBL/GenBank/DDBJ databases">
        <title>Sequencing the genomes of 1000 actinobacteria strains.</title>
        <authorList>
            <person name="Klenk H.-P."/>
        </authorList>
    </citation>
    <scope>NUCLEOTIDE SEQUENCE [LARGE SCALE GENOMIC DNA]</scope>
    <source>
        <strain evidence="4 5">DSM 22891</strain>
    </source>
</reference>
<dbReference type="EMBL" id="QTUC01000001">
    <property type="protein sequence ID" value="REF36312.1"/>
    <property type="molecule type" value="Genomic_DNA"/>
</dbReference>
<dbReference type="Pfam" id="PF00583">
    <property type="entry name" value="Acetyltransf_1"/>
    <property type="match status" value="1"/>
</dbReference>
<gene>
    <name evidence="4" type="ORF">DFJ64_1718</name>
</gene>
<comment type="caution">
    <text evidence="4">The sequence shown here is derived from an EMBL/GenBank/DDBJ whole genome shotgun (WGS) entry which is preliminary data.</text>
</comment>
<name>A0A3D9V3C4_THECX</name>
<dbReference type="GO" id="GO:0016747">
    <property type="term" value="F:acyltransferase activity, transferring groups other than amino-acyl groups"/>
    <property type="evidence" value="ECO:0007669"/>
    <property type="project" value="InterPro"/>
</dbReference>
<evidence type="ECO:0000256" key="2">
    <source>
        <dbReference type="ARBA" id="ARBA00023315"/>
    </source>
</evidence>
<dbReference type="RefSeq" id="WP_115849971.1">
    <property type="nucleotide sequence ID" value="NZ_QTUC01000001.1"/>
</dbReference>
<dbReference type="AlphaFoldDB" id="A0A3D9V3C4"/>
<keyword evidence="5" id="KW-1185">Reference proteome</keyword>
<dbReference type="SUPFAM" id="SSF55729">
    <property type="entry name" value="Acyl-CoA N-acyltransferases (Nat)"/>
    <property type="match status" value="1"/>
</dbReference>
<dbReference type="InterPro" id="IPR000182">
    <property type="entry name" value="GNAT_dom"/>
</dbReference>
<keyword evidence="2" id="KW-0012">Acyltransferase</keyword>
<evidence type="ECO:0000313" key="5">
    <source>
        <dbReference type="Proteomes" id="UP000256485"/>
    </source>
</evidence>
<dbReference type="OrthoDB" id="273614at2"/>
<evidence type="ECO:0000259" key="3">
    <source>
        <dbReference type="PROSITE" id="PS51186"/>
    </source>
</evidence>
<dbReference type="PANTHER" id="PTHR43877">
    <property type="entry name" value="AMINOALKYLPHOSPHONATE N-ACETYLTRANSFERASE-RELATED-RELATED"/>
    <property type="match status" value="1"/>
</dbReference>
<dbReference type="Proteomes" id="UP000256485">
    <property type="component" value="Unassembled WGS sequence"/>
</dbReference>
<proteinExistence type="predicted"/>
<evidence type="ECO:0000313" key="4">
    <source>
        <dbReference type="EMBL" id="REF36312.1"/>
    </source>
</evidence>
<keyword evidence="4" id="KW-0687">Ribonucleoprotein</keyword>
<protein>
    <submittedName>
        <fullName evidence="4">Ribosomal protein S18 acetylase RimI-like enzyme</fullName>
    </submittedName>
</protein>